<evidence type="ECO:0000313" key="1">
    <source>
        <dbReference type="EMBL" id="RXK61785.1"/>
    </source>
</evidence>
<dbReference type="Gene3D" id="1.20.1480.40">
    <property type="entry name" value="Uncharacterised protein PF16133, DUF4844"/>
    <property type="match status" value="1"/>
</dbReference>
<dbReference type="InterPro" id="IPR038360">
    <property type="entry name" value="DUF4844_sf"/>
</dbReference>
<proteinExistence type="predicted"/>
<comment type="caution">
    <text evidence="1">The sequence shown here is derived from an EMBL/GenBank/DDBJ whole genome shotgun (WGS) entry which is preliminary data.</text>
</comment>
<sequence>MNNIEEIRAGLETFIAADKFVKYQYLQPAVENSTEETKTLVNAEMNAFCTELLQQLKQASITDADLKETVRNSLDKIEDHPLDTEDREFCYELYGQIGDILGIDVEDNSISMEEKLLQQLEKLAKNAGVNLKDLLPPNSI</sequence>
<evidence type="ECO:0000313" key="2">
    <source>
        <dbReference type="Proteomes" id="UP000290204"/>
    </source>
</evidence>
<organism evidence="1 2">
    <name type="scientific">Lacibacter luteus</name>
    <dbReference type="NCBI Taxonomy" id="2508719"/>
    <lineage>
        <taxon>Bacteria</taxon>
        <taxon>Pseudomonadati</taxon>
        <taxon>Bacteroidota</taxon>
        <taxon>Chitinophagia</taxon>
        <taxon>Chitinophagales</taxon>
        <taxon>Chitinophagaceae</taxon>
        <taxon>Lacibacter</taxon>
    </lineage>
</organism>
<dbReference type="RefSeq" id="WP_129129157.1">
    <property type="nucleotide sequence ID" value="NZ_SDHW01000001.1"/>
</dbReference>
<accession>A0A4Q1CM40</accession>
<reference evidence="1 2" key="1">
    <citation type="submission" date="2019-01" db="EMBL/GenBank/DDBJ databases">
        <title>Lacibacter sp. strain TTM-7.</title>
        <authorList>
            <person name="Chen W.-M."/>
        </authorList>
    </citation>
    <scope>NUCLEOTIDE SEQUENCE [LARGE SCALE GENOMIC DNA]</scope>
    <source>
        <strain evidence="1 2">TTM-7</strain>
    </source>
</reference>
<gene>
    <name evidence="1" type="ORF">ESA94_01880</name>
</gene>
<dbReference type="Proteomes" id="UP000290204">
    <property type="component" value="Unassembled WGS sequence"/>
</dbReference>
<protein>
    <submittedName>
        <fullName evidence="1">DUF4844 domain-containing protein</fullName>
    </submittedName>
</protein>
<name>A0A4Q1CM40_9BACT</name>
<dbReference type="EMBL" id="SDHW01000001">
    <property type="protein sequence ID" value="RXK61785.1"/>
    <property type="molecule type" value="Genomic_DNA"/>
</dbReference>
<keyword evidence="2" id="KW-1185">Reference proteome</keyword>
<dbReference type="AlphaFoldDB" id="A0A4Q1CM40"/>